<evidence type="ECO:0000313" key="2">
    <source>
        <dbReference type="Proteomes" id="UP001597438"/>
    </source>
</evidence>
<keyword evidence="2" id="KW-1185">Reference proteome</keyword>
<name>A0ABW5X2J4_9FLAO</name>
<reference evidence="2" key="1">
    <citation type="journal article" date="2019" name="Int. J. Syst. Evol. Microbiol.">
        <title>The Global Catalogue of Microorganisms (GCM) 10K type strain sequencing project: providing services to taxonomists for standard genome sequencing and annotation.</title>
        <authorList>
            <consortium name="The Broad Institute Genomics Platform"/>
            <consortium name="The Broad Institute Genome Sequencing Center for Infectious Disease"/>
            <person name="Wu L."/>
            <person name="Ma J."/>
        </authorList>
    </citation>
    <scope>NUCLEOTIDE SEQUENCE [LARGE SCALE GENOMIC DNA]</scope>
    <source>
        <strain evidence="2">KCTC 52925</strain>
    </source>
</reference>
<organism evidence="1 2">
    <name type="scientific">Christiangramia antarctica</name>
    <dbReference type="NCBI Taxonomy" id="2058158"/>
    <lineage>
        <taxon>Bacteria</taxon>
        <taxon>Pseudomonadati</taxon>
        <taxon>Bacteroidota</taxon>
        <taxon>Flavobacteriia</taxon>
        <taxon>Flavobacteriales</taxon>
        <taxon>Flavobacteriaceae</taxon>
        <taxon>Christiangramia</taxon>
    </lineage>
</organism>
<evidence type="ECO:0000313" key="1">
    <source>
        <dbReference type="EMBL" id="MFD2832358.1"/>
    </source>
</evidence>
<dbReference type="RefSeq" id="WP_251740406.1">
    <property type="nucleotide sequence ID" value="NZ_JBHUOJ010000007.1"/>
</dbReference>
<accession>A0ABW5X2J4</accession>
<protein>
    <submittedName>
        <fullName evidence="1">Uncharacterized protein</fullName>
    </submittedName>
</protein>
<proteinExistence type="predicted"/>
<dbReference type="EMBL" id="JBHUOJ010000007">
    <property type="protein sequence ID" value="MFD2832358.1"/>
    <property type="molecule type" value="Genomic_DNA"/>
</dbReference>
<gene>
    <name evidence="1" type="ORF">ACFSYS_03605</name>
</gene>
<dbReference type="Proteomes" id="UP001597438">
    <property type="component" value="Unassembled WGS sequence"/>
</dbReference>
<comment type="caution">
    <text evidence="1">The sequence shown here is derived from an EMBL/GenBank/DDBJ whole genome shotgun (WGS) entry which is preliminary data.</text>
</comment>
<sequence length="129" mass="15598">MEIGVPYRIECNRRLCIRKDLIELSQWIDTLSILNSELEQLRLIDKQLLKNSSIENNILGLRRKNTLVLATLCRYEQELNTEFEYGKREYDVSRAKEHENKRDSYIDLMENFHQLRKSIYKILSTYQRK</sequence>